<reference evidence="2 3" key="1">
    <citation type="submission" date="2021-06" db="EMBL/GenBank/DDBJ databases">
        <authorList>
            <person name="Palmer J.M."/>
        </authorList>
    </citation>
    <scope>NUCLEOTIDE SEQUENCE [LARGE SCALE GENOMIC DNA]</scope>
    <source>
        <strain evidence="2 3">XC_2019</strain>
        <tissue evidence="2">Muscle</tissue>
    </source>
</reference>
<evidence type="ECO:0000313" key="3">
    <source>
        <dbReference type="Proteomes" id="UP001434883"/>
    </source>
</evidence>
<sequence length="128" mass="14430">MPALFSDHTFRHYAYLRDSLSHLVPPLRVNTDTISTIQNLETTGAQDLLNFTIRDLQRLGELQTELAGAADFCATYLRCQLLLMKVGVWTRFGQSPAADPDGPLRTRPVELVKILQTTLRQSGLQFNK</sequence>
<comment type="caution">
    <text evidence="2">The sequence shown here is derived from an EMBL/GenBank/DDBJ whole genome shotgun (WGS) entry which is preliminary data.</text>
</comment>
<organism evidence="2 3">
    <name type="scientific">Xenoophorus captivus</name>
    <dbReference type="NCBI Taxonomy" id="1517983"/>
    <lineage>
        <taxon>Eukaryota</taxon>
        <taxon>Metazoa</taxon>
        <taxon>Chordata</taxon>
        <taxon>Craniata</taxon>
        <taxon>Vertebrata</taxon>
        <taxon>Euteleostomi</taxon>
        <taxon>Actinopterygii</taxon>
        <taxon>Neopterygii</taxon>
        <taxon>Teleostei</taxon>
        <taxon>Neoteleostei</taxon>
        <taxon>Acanthomorphata</taxon>
        <taxon>Ovalentaria</taxon>
        <taxon>Atherinomorphae</taxon>
        <taxon>Cyprinodontiformes</taxon>
        <taxon>Goodeidae</taxon>
        <taxon>Xenoophorus</taxon>
    </lineage>
</organism>
<name>A0ABV0RGN7_9TELE</name>
<evidence type="ECO:0000259" key="1">
    <source>
        <dbReference type="Pfam" id="PF24493"/>
    </source>
</evidence>
<evidence type="ECO:0000313" key="2">
    <source>
        <dbReference type="EMBL" id="MEQ2206713.1"/>
    </source>
</evidence>
<dbReference type="EMBL" id="JAHRIN010043210">
    <property type="protein sequence ID" value="MEQ2206713.1"/>
    <property type="molecule type" value="Genomic_DNA"/>
</dbReference>
<dbReference type="InterPro" id="IPR056235">
    <property type="entry name" value="INTS4_8HBD"/>
</dbReference>
<dbReference type="Pfam" id="PF24493">
    <property type="entry name" value="INTS4_8HBD"/>
    <property type="match status" value="1"/>
</dbReference>
<keyword evidence="3" id="KW-1185">Reference proteome</keyword>
<feature type="domain" description="INTS4 8 helical bundle" evidence="1">
    <location>
        <begin position="32"/>
        <end position="86"/>
    </location>
</feature>
<dbReference type="PANTHER" id="PTHR20938">
    <property type="entry name" value="INTEGRATOR COMPLEX SUBUNIT 4"/>
    <property type="match status" value="1"/>
</dbReference>
<accession>A0ABV0RGN7</accession>
<proteinExistence type="predicted"/>
<protein>
    <recommendedName>
        <fullName evidence="1">INTS4 8 helical bundle domain-containing protein</fullName>
    </recommendedName>
</protein>
<dbReference type="PANTHER" id="PTHR20938:SF0">
    <property type="entry name" value="INTEGRATOR COMPLEX SUBUNIT 4"/>
    <property type="match status" value="1"/>
</dbReference>
<gene>
    <name evidence="2" type="ORF">XENOCAPTIV_002028</name>
</gene>
<dbReference type="Proteomes" id="UP001434883">
    <property type="component" value="Unassembled WGS sequence"/>
</dbReference>